<dbReference type="GO" id="GO:0005198">
    <property type="term" value="F:structural molecule activity"/>
    <property type="evidence" value="ECO:0007669"/>
    <property type="project" value="TreeGrafter"/>
</dbReference>
<dbReference type="Pfam" id="PF00439">
    <property type="entry name" value="Bromodomain"/>
    <property type="match status" value="1"/>
</dbReference>
<name>K5XN05_AGABU</name>
<feature type="compositionally biased region" description="Polar residues" evidence="3">
    <location>
        <begin position="971"/>
        <end position="995"/>
    </location>
</feature>
<feature type="compositionally biased region" description="Gly residues" evidence="3">
    <location>
        <begin position="1025"/>
        <end position="1040"/>
    </location>
</feature>
<dbReference type="PROSITE" id="PS00633">
    <property type="entry name" value="BROMODOMAIN_1"/>
    <property type="match status" value="1"/>
</dbReference>
<evidence type="ECO:0000313" key="6">
    <source>
        <dbReference type="Proteomes" id="UP000008493"/>
    </source>
</evidence>
<reference evidence="6" key="1">
    <citation type="journal article" date="2012" name="Proc. Natl. Acad. Sci. U.S.A.">
        <title>Genome sequence of the button mushroom Agaricus bisporus reveals mechanisms governing adaptation to a humic-rich ecological niche.</title>
        <authorList>
            <person name="Morin E."/>
            <person name="Kohler A."/>
            <person name="Baker A.R."/>
            <person name="Foulongne-Oriol M."/>
            <person name="Lombard V."/>
            <person name="Nagy L.G."/>
            <person name="Ohm R.A."/>
            <person name="Patyshakuliyeva A."/>
            <person name="Brun A."/>
            <person name="Aerts A.L."/>
            <person name="Bailey A.M."/>
            <person name="Billette C."/>
            <person name="Coutinho P.M."/>
            <person name="Deakin G."/>
            <person name="Doddapaneni H."/>
            <person name="Floudas D."/>
            <person name="Grimwood J."/>
            <person name="Hilden K."/>
            <person name="Kuees U."/>
            <person name="LaButti K.M."/>
            <person name="Lapidus A."/>
            <person name="Lindquist E.A."/>
            <person name="Lucas S.M."/>
            <person name="Murat C."/>
            <person name="Riley R.W."/>
            <person name="Salamov A.A."/>
            <person name="Schmutz J."/>
            <person name="Subramanian V."/>
            <person name="Woesten H.A.B."/>
            <person name="Xu J."/>
            <person name="Eastwood D.C."/>
            <person name="Foster G.D."/>
            <person name="Sonnenberg A.S."/>
            <person name="Cullen D."/>
            <person name="de Vries R.P."/>
            <person name="Lundell T."/>
            <person name="Hibbett D.S."/>
            <person name="Henrissat B."/>
            <person name="Burton K.S."/>
            <person name="Kerrigan R.W."/>
            <person name="Challen M.P."/>
            <person name="Grigoriev I.V."/>
            <person name="Martin F."/>
        </authorList>
    </citation>
    <scope>NUCLEOTIDE SEQUENCE [LARGE SCALE GENOMIC DNA]</scope>
    <source>
        <strain evidence="6">JB137-S8 / ATCC MYA-4627 / FGSC 10392</strain>
    </source>
</reference>
<dbReference type="GO" id="GO:0046695">
    <property type="term" value="C:SLIK (SAGA-like) complex"/>
    <property type="evidence" value="ECO:0007669"/>
    <property type="project" value="InterPro"/>
</dbReference>
<feature type="region of interest" description="Disordered" evidence="3">
    <location>
        <begin position="196"/>
        <end position="225"/>
    </location>
</feature>
<feature type="compositionally biased region" description="Basic residues" evidence="3">
    <location>
        <begin position="426"/>
        <end position="435"/>
    </location>
</feature>
<dbReference type="STRING" id="597362.K5XN05"/>
<dbReference type="CDD" id="cd22927">
    <property type="entry name" value="HFD_SPT7"/>
    <property type="match status" value="1"/>
</dbReference>
<keyword evidence="6" id="KW-1185">Reference proteome</keyword>
<accession>K5XN05</accession>
<evidence type="ECO:0000259" key="4">
    <source>
        <dbReference type="PROSITE" id="PS50014"/>
    </source>
</evidence>
<evidence type="ECO:0000313" key="5">
    <source>
        <dbReference type="EMBL" id="EKM76005.1"/>
    </source>
</evidence>
<dbReference type="OMA" id="YRRSEAK"/>
<gene>
    <name evidence="5" type="ORF">AGABI1DRAFT_102610</name>
</gene>
<dbReference type="eggNOG" id="KOG1472">
    <property type="taxonomic scope" value="Eukaryota"/>
</dbReference>
<dbReference type="GO" id="GO:0006357">
    <property type="term" value="P:regulation of transcription by RNA polymerase II"/>
    <property type="evidence" value="ECO:0007669"/>
    <property type="project" value="TreeGrafter"/>
</dbReference>
<feature type="region of interest" description="Disordered" evidence="3">
    <location>
        <begin position="796"/>
        <end position="887"/>
    </location>
</feature>
<dbReference type="PANTHER" id="PTHR47343:SF1">
    <property type="entry name" value="TRANSCRIPTIONAL ACTIVATOR SPT7"/>
    <property type="match status" value="1"/>
</dbReference>
<feature type="compositionally biased region" description="Acidic residues" evidence="3">
    <location>
        <begin position="295"/>
        <end position="307"/>
    </location>
</feature>
<feature type="compositionally biased region" description="Low complexity" evidence="3">
    <location>
        <begin position="871"/>
        <end position="886"/>
    </location>
</feature>
<feature type="compositionally biased region" description="Polar residues" evidence="3">
    <location>
        <begin position="205"/>
        <end position="222"/>
    </location>
</feature>
<dbReference type="InterPro" id="IPR018359">
    <property type="entry name" value="Bromodomain_CS"/>
</dbReference>
<dbReference type="InterPro" id="IPR037782">
    <property type="entry name" value="Spt7"/>
</dbReference>
<dbReference type="PANTHER" id="PTHR47343">
    <property type="entry name" value="TRANSCRIPTIONAL ACTIVATOR SPT7"/>
    <property type="match status" value="1"/>
</dbReference>
<feature type="compositionally biased region" description="Pro residues" evidence="3">
    <location>
        <begin position="796"/>
        <end position="814"/>
    </location>
</feature>
<keyword evidence="1 2" id="KW-0103">Bromodomain</keyword>
<dbReference type="Gene3D" id="1.20.920.10">
    <property type="entry name" value="Bromodomain-like"/>
    <property type="match status" value="1"/>
</dbReference>
<dbReference type="OrthoDB" id="21449at2759"/>
<dbReference type="GO" id="GO:0000124">
    <property type="term" value="C:SAGA complex"/>
    <property type="evidence" value="ECO:0007669"/>
    <property type="project" value="InterPro"/>
</dbReference>
<dbReference type="InterPro" id="IPR009072">
    <property type="entry name" value="Histone-fold"/>
</dbReference>
<feature type="compositionally biased region" description="Pro residues" evidence="3">
    <location>
        <begin position="752"/>
        <end position="765"/>
    </location>
</feature>
<dbReference type="SMART" id="SM00297">
    <property type="entry name" value="BROMO"/>
    <property type="match status" value="1"/>
</dbReference>
<feature type="compositionally biased region" description="Low complexity" evidence="3">
    <location>
        <begin position="384"/>
        <end position="414"/>
    </location>
</feature>
<dbReference type="PROSITE" id="PS50014">
    <property type="entry name" value="BROMODOMAIN_2"/>
    <property type="match status" value="1"/>
</dbReference>
<feature type="region of interest" description="Disordered" evidence="3">
    <location>
        <begin position="739"/>
        <end position="770"/>
    </location>
</feature>
<dbReference type="EMBL" id="JH971406">
    <property type="protein sequence ID" value="EKM76005.1"/>
    <property type="molecule type" value="Genomic_DNA"/>
</dbReference>
<evidence type="ECO:0000256" key="3">
    <source>
        <dbReference type="SAM" id="MobiDB-lite"/>
    </source>
</evidence>
<feature type="region of interest" description="Disordered" evidence="3">
    <location>
        <begin position="907"/>
        <end position="1052"/>
    </location>
</feature>
<dbReference type="RefSeq" id="XP_007333379.1">
    <property type="nucleotide sequence ID" value="XM_007333317.1"/>
</dbReference>
<feature type="compositionally biased region" description="Gly residues" evidence="3">
    <location>
        <begin position="930"/>
        <end position="949"/>
    </location>
</feature>
<dbReference type="HOGENOM" id="CLU_006198_1_0_1"/>
<evidence type="ECO:0000256" key="2">
    <source>
        <dbReference type="PROSITE-ProRule" id="PRU00035"/>
    </source>
</evidence>
<evidence type="ECO:0000256" key="1">
    <source>
        <dbReference type="ARBA" id="ARBA00023117"/>
    </source>
</evidence>
<organism evidence="5 6">
    <name type="scientific">Agaricus bisporus var. burnettii (strain JB137-S8 / ATCC MYA-4627 / FGSC 10392)</name>
    <name type="common">White button mushroom</name>
    <dbReference type="NCBI Taxonomy" id="597362"/>
    <lineage>
        <taxon>Eukaryota</taxon>
        <taxon>Fungi</taxon>
        <taxon>Dikarya</taxon>
        <taxon>Basidiomycota</taxon>
        <taxon>Agaricomycotina</taxon>
        <taxon>Agaricomycetes</taxon>
        <taxon>Agaricomycetidae</taxon>
        <taxon>Agaricales</taxon>
        <taxon>Agaricineae</taxon>
        <taxon>Agaricaceae</taxon>
        <taxon>Agaricus</taxon>
    </lineage>
</organism>
<dbReference type="GeneID" id="18821856"/>
<feature type="compositionally biased region" description="Polar residues" evidence="3">
    <location>
        <begin position="849"/>
        <end position="870"/>
    </location>
</feature>
<protein>
    <recommendedName>
        <fullName evidence="4">Bromo domain-containing protein</fullName>
    </recommendedName>
</protein>
<sequence>MGMFDVAVFARAWTGGHRSLNGDVPWRLWTTLARRMNNLLRTLTESNVRPHADLRLLLNTVKEGRKQSVENKLSDPFYDALDGVLADLKTVTLDNRDAEAFLKPVSKAEVADYYEVISNPMDFQTMQKKVKLKNYKSKREFKDDLELIWSNCYTYNASENHPLRQCVKRLKGKADRLLKHVTDRRERTDPQIPLELGAGYLPKVNGTSRTHTRSPSYSSMKGSTPGLAIVKSSSSTSLSRHPSSPMLFKESSAIIRTPEGMNTFYELDKEVVMALKKPNQSVVQKLKDLVSLDTEGPEDVDMEDLTTESDGILGDKRKLSSSESRPRKRARFMSAYPTPLPDDDARDELSELWWAAAQSDTLLANGVPPIPFGPASSEQKRSRLPSLPSTSSSSSLSSLSTFFPFHSSSRSSVWRPPPPPSIPKSKIPRPKPRRKASIEEPDEIPPTHIENSNALLNLMNTNIKSMRRIRHTHSKFSALNATTLVNEDVEESGGGGGIGAMPGAGPSGASGFGGDSLGGAGENSMVASADDEILNEKVDETPWVMMARSKGKRGKGREKIARVGGVEIGGKNAWGCMQWANKKILEHVGFQGTSQVSLDVMSGVMSEYISNVGRTIKYLCDQRPATMTPEEIVLHTLFESGTSKVQDLERYIRDDVERYSSRLNELEKKIVGAYRDTTAGETLEDEGLFEDEEEEETGALAIGDFADMLGEDYLGLRELGIAQEYGMSSLSVPKKLLRSKKNQHKPAAAKPNEPPPPYPPPPPFIPLTSSKLDDQIGLLKPYYQSRFASLAASVVAPPPPPPLPGPSLPGPTLPGPVIGAPPALPGPSIPQPSIPASSSVTSASLIGLPSSNSILVPGSSTITTASTSDVSQLPQSQSQQLQQPQSIDLASLPPLTLVEDLPTAVQVKMGPLGQITKGGGTGGGKKKSKGSGGGGSAAGTGSGQGGATGGATASSGSAGIGGVPGTAGSSLATATSPAIPSMTIASTTNADSNASPKKKKGGTPGIGTGNGRKKKGPEGSQQNGTSGGNGQGGGGGGGGSSQPYPPVVVASA</sequence>
<feature type="region of interest" description="Disordered" evidence="3">
    <location>
        <begin position="365"/>
        <end position="450"/>
    </location>
</feature>
<dbReference type="GO" id="GO:0006325">
    <property type="term" value="P:chromatin organization"/>
    <property type="evidence" value="ECO:0007669"/>
    <property type="project" value="UniProtKB-ARBA"/>
</dbReference>
<dbReference type="InterPro" id="IPR001487">
    <property type="entry name" value="Bromodomain"/>
</dbReference>
<dbReference type="InterPro" id="IPR036427">
    <property type="entry name" value="Bromodomain-like_sf"/>
</dbReference>
<dbReference type="Gene3D" id="1.10.20.10">
    <property type="entry name" value="Histone, subunit A"/>
    <property type="match status" value="1"/>
</dbReference>
<feature type="compositionally biased region" description="Pro residues" evidence="3">
    <location>
        <begin position="822"/>
        <end position="833"/>
    </location>
</feature>
<dbReference type="InParanoid" id="K5XN05"/>
<dbReference type="GO" id="GO:0046982">
    <property type="term" value="F:protein heterodimerization activity"/>
    <property type="evidence" value="ECO:0007669"/>
    <property type="project" value="InterPro"/>
</dbReference>
<proteinExistence type="predicted"/>
<dbReference type="FunCoup" id="K5XN05">
    <property type="interactions" value="15"/>
</dbReference>
<feature type="compositionally biased region" description="Low complexity" evidence="3">
    <location>
        <begin position="834"/>
        <end position="844"/>
    </location>
</feature>
<feature type="region of interest" description="Disordered" evidence="3">
    <location>
        <begin position="294"/>
        <end position="341"/>
    </location>
</feature>
<dbReference type="AlphaFoldDB" id="K5XN05"/>
<dbReference type="Proteomes" id="UP000008493">
    <property type="component" value="Unassembled WGS sequence"/>
</dbReference>
<dbReference type="KEGG" id="abp:AGABI1DRAFT102610"/>
<dbReference type="PRINTS" id="PR00503">
    <property type="entry name" value="BROMODOMAIN"/>
</dbReference>
<dbReference type="SUPFAM" id="SSF47370">
    <property type="entry name" value="Bromodomain"/>
    <property type="match status" value="1"/>
</dbReference>
<feature type="domain" description="Bromo" evidence="4">
    <location>
        <begin position="93"/>
        <end position="163"/>
    </location>
</feature>